<gene>
    <name evidence="12" type="ORF">V6N11_021033</name>
</gene>
<comment type="caution">
    <text evidence="12">The sequence shown here is derived from an EMBL/GenBank/DDBJ whole genome shotgun (WGS) entry which is preliminary data.</text>
</comment>
<keyword evidence="13" id="KW-1185">Reference proteome</keyword>
<feature type="transmembrane region" description="Helical" evidence="10">
    <location>
        <begin position="159"/>
        <end position="183"/>
    </location>
</feature>
<evidence type="ECO:0000256" key="10">
    <source>
        <dbReference type="SAM" id="Phobius"/>
    </source>
</evidence>
<evidence type="ECO:0000313" key="12">
    <source>
        <dbReference type="EMBL" id="KAK8478949.1"/>
    </source>
</evidence>
<evidence type="ECO:0000256" key="6">
    <source>
        <dbReference type="ARBA" id="ARBA00022989"/>
    </source>
</evidence>
<evidence type="ECO:0000256" key="5">
    <source>
        <dbReference type="ARBA" id="ARBA00022958"/>
    </source>
</evidence>
<comment type="subcellular location">
    <subcellularLocation>
        <location evidence="1">Membrane</location>
        <topology evidence="1">Multi-pass membrane protein</topology>
    </subcellularLocation>
</comment>
<evidence type="ECO:0000256" key="7">
    <source>
        <dbReference type="ARBA" id="ARBA00023065"/>
    </source>
</evidence>
<name>A0ABR1ZEU4_9ROSI</name>
<evidence type="ECO:0000313" key="13">
    <source>
        <dbReference type="Proteomes" id="UP001396334"/>
    </source>
</evidence>
<sequence>MLGPSLLSQSPRFVSMVFPPTSEFVMKNLGIMGFMLFLFLCGVKMDMGLLKRSGKKQICVALSGVFVPVIIVTVVGTCTRKSMDSKLARIASFGAISSSLSVTTFPIQYIVLQELNLLSSDVGNMALSTALISDAIGVNFMSVFEALKQSEVSVQSAVWYYLSTLVVIGFLLTAARQAMLWIIRNTPEGQPVDQFYVIAIFLAVFGFGFLTDMLGLAVCNGSFWLGLVIPDGPPLGAALVEKCETIIMEVFLPCSFAFIGFCTDFEVMKEAGWSALSPLFGMIISGYLSKFISTLLPAKMVGLSWRESFAVSLVLSMRGHVDLILYYHWVDKNVG</sequence>
<keyword evidence="7" id="KW-0406">Ion transport</keyword>
<evidence type="ECO:0000259" key="11">
    <source>
        <dbReference type="Pfam" id="PF00999"/>
    </source>
</evidence>
<feature type="transmembrane region" description="Helical" evidence="10">
    <location>
        <begin position="124"/>
        <end position="147"/>
    </location>
</feature>
<keyword evidence="3" id="KW-0633">Potassium transport</keyword>
<dbReference type="InterPro" id="IPR050794">
    <property type="entry name" value="CPA2_transporter"/>
</dbReference>
<evidence type="ECO:0000256" key="1">
    <source>
        <dbReference type="ARBA" id="ARBA00004141"/>
    </source>
</evidence>
<dbReference type="InterPro" id="IPR006153">
    <property type="entry name" value="Cation/H_exchanger_TM"/>
</dbReference>
<reference evidence="12 13" key="1">
    <citation type="journal article" date="2024" name="G3 (Bethesda)">
        <title>Genome assembly of Hibiscus sabdariffa L. provides insights into metabolisms of medicinal natural products.</title>
        <authorList>
            <person name="Kim T."/>
        </authorList>
    </citation>
    <scope>NUCLEOTIDE SEQUENCE [LARGE SCALE GENOMIC DNA]</scope>
    <source>
        <strain evidence="12">TK-2024</strain>
        <tissue evidence="12">Old leaves</tissue>
    </source>
</reference>
<comment type="similarity">
    <text evidence="9">Belongs to the monovalent cation:proton antiporter 2 (CPA2) transporter (TC 2.A.37) family. CHX (TC 2.A.37.4) subfamily.</text>
</comment>
<dbReference type="InterPro" id="IPR038770">
    <property type="entry name" value="Na+/solute_symporter_sf"/>
</dbReference>
<evidence type="ECO:0000256" key="8">
    <source>
        <dbReference type="ARBA" id="ARBA00023136"/>
    </source>
</evidence>
<feature type="transmembrane region" description="Helical" evidence="10">
    <location>
        <begin position="195"/>
        <end position="218"/>
    </location>
</feature>
<organism evidence="12 13">
    <name type="scientific">Hibiscus sabdariffa</name>
    <name type="common">roselle</name>
    <dbReference type="NCBI Taxonomy" id="183260"/>
    <lineage>
        <taxon>Eukaryota</taxon>
        <taxon>Viridiplantae</taxon>
        <taxon>Streptophyta</taxon>
        <taxon>Embryophyta</taxon>
        <taxon>Tracheophyta</taxon>
        <taxon>Spermatophyta</taxon>
        <taxon>Magnoliopsida</taxon>
        <taxon>eudicotyledons</taxon>
        <taxon>Gunneridae</taxon>
        <taxon>Pentapetalae</taxon>
        <taxon>rosids</taxon>
        <taxon>malvids</taxon>
        <taxon>Malvales</taxon>
        <taxon>Malvaceae</taxon>
        <taxon>Malvoideae</taxon>
        <taxon>Hibiscus</taxon>
    </lineage>
</organism>
<evidence type="ECO:0000256" key="4">
    <source>
        <dbReference type="ARBA" id="ARBA00022692"/>
    </source>
</evidence>
<proteinExistence type="inferred from homology"/>
<evidence type="ECO:0000256" key="2">
    <source>
        <dbReference type="ARBA" id="ARBA00022448"/>
    </source>
</evidence>
<dbReference type="PANTHER" id="PTHR32468">
    <property type="entry name" value="CATION/H + ANTIPORTER"/>
    <property type="match status" value="1"/>
</dbReference>
<dbReference type="PANTHER" id="PTHR32468:SF109">
    <property type="entry name" value="CATION_H(+) ANTIPORTER 24-RELATED"/>
    <property type="match status" value="1"/>
</dbReference>
<feature type="transmembrane region" description="Helical" evidence="10">
    <location>
        <begin position="57"/>
        <end position="75"/>
    </location>
</feature>
<evidence type="ECO:0000256" key="3">
    <source>
        <dbReference type="ARBA" id="ARBA00022538"/>
    </source>
</evidence>
<keyword evidence="6 10" id="KW-1133">Transmembrane helix</keyword>
<feature type="transmembrane region" description="Helical" evidence="10">
    <location>
        <begin position="87"/>
        <end position="112"/>
    </location>
</feature>
<feature type="transmembrane region" description="Helical" evidence="10">
    <location>
        <begin position="24"/>
        <end position="45"/>
    </location>
</feature>
<feature type="domain" description="Cation/H+ exchanger transmembrane" evidence="11">
    <location>
        <begin position="2"/>
        <end position="329"/>
    </location>
</feature>
<dbReference type="Proteomes" id="UP001396334">
    <property type="component" value="Unassembled WGS sequence"/>
</dbReference>
<keyword evidence="8 10" id="KW-0472">Membrane</keyword>
<dbReference type="EMBL" id="JBBPBN010001267">
    <property type="protein sequence ID" value="KAK8478949.1"/>
    <property type="molecule type" value="Genomic_DNA"/>
</dbReference>
<keyword evidence="5" id="KW-0630">Potassium</keyword>
<accession>A0ABR1ZEU4</accession>
<protein>
    <recommendedName>
        <fullName evidence="11">Cation/H+ exchanger transmembrane domain-containing protein</fullName>
    </recommendedName>
</protein>
<dbReference type="Gene3D" id="1.20.1530.20">
    <property type="match status" value="1"/>
</dbReference>
<keyword evidence="2" id="KW-0813">Transport</keyword>
<keyword evidence="4 10" id="KW-0812">Transmembrane</keyword>
<dbReference type="Pfam" id="PF00999">
    <property type="entry name" value="Na_H_Exchanger"/>
    <property type="match status" value="1"/>
</dbReference>
<evidence type="ECO:0000256" key="9">
    <source>
        <dbReference type="ARBA" id="ARBA00038341"/>
    </source>
</evidence>